<name>A0ABD3M4M2_9STRA</name>
<gene>
    <name evidence="2" type="ORF">ACHAWU_004464</name>
</gene>
<evidence type="ECO:0008006" key="4">
    <source>
        <dbReference type="Google" id="ProtNLM"/>
    </source>
</evidence>
<keyword evidence="3" id="KW-1185">Reference proteome</keyword>
<dbReference type="Proteomes" id="UP001530293">
    <property type="component" value="Unassembled WGS sequence"/>
</dbReference>
<organism evidence="2 3">
    <name type="scientific">Discostella pseudostelligera</name>
    <dbReference type="NCBI Taxonomy" id="259834"/>
    <lineage>
        <taxon>Eukaryota</taxon>
        <taxon>Sar</taxon>
        <taxon>Stramenopiles</taxon>
        <taxon>Ochrophyta</taxon>
        <taxon>Bacillariophyta</taxon>
        <taxon>Coscinodiscophyceae</taxon>
        <taxon>Thalassiosirophycidae</taxon>
        <taxon>Stephanodiscales</taxon>
        <taxon>Stephanodiscaceae</taxon>
        <taxon>Discostella</taxon>
    </lineage>
</organism>
<feature type="region of interest" description="Disordered" evidence="1">
    <location>
        <begin position="22"/>
        <end position="67"/>
    </location>
</feature>
<proteinExistence type="predicted"/>
<evidence type="ECO:0000313" key="2">
    <source>
        <dbReference type="EMBL" id="KAL3757679.1"/>
    </source>
</evidence>
<feature type="compositionally biased region" description="Basic residues" evidence="1">
    <location>
        <begin position="51"/>
        <end position="67"/>
    </location>
</feature>
<evidence type="ECO:0000256" key="1">
    <source>
        <dbReference type="SAM" id="MobiDB-lite"/>
    </source>
</evidence>
<evidence type="ECO:0000313" key="3">
    <source>
        <dbReference type="Proteomes" id="UP001530293"/>
    </source>
</evidence>
<dbReference type="AlphaFoldDB" id="A0ABD3M4M2"/>
<sequence length="375" mass="42011">MSTNLTVQEENELLSLCADNHNAESISNNNNNNHHGDGGGGENDATEQGGKRKRPPKPKKSKIYTKKNMRSMSDSELFIEFDMDLEKISNEATCFSQSTTGSGTCTCLHILRQPHLRATVANYKVGLRNKSKHEVDSIIFEWYRYAKSCADEKKGRHKPYWYMMPFDGTNALANGIDIKEIVTARICQQGMFRVMGITEARMATIRQASITGVVPVHASRGRKSNNAMSDDAHAIMTTHFNELCQFGVQAQPTAAGEVADINLPLPYSARGCYRIYLKALGYSVKYSSNGSITVHWDGNEDDEKPKYMSATTYFSVWKREFPHLKAAVDPRGVKNQRRNLYKKKAKTTPRLEETSQDAPDLSMGGMYKIAQTEAL</sequence>
<dbReference type="EMBL" id="JALLBG020000255">
    <property type="protein sequence ID" value="KAL3757679.1"/>
    <property type="molecule type" value="Genomic_DNA"/>
</dbReference>
<accession>A0ABD3M4M2</accession>
<protein>
    <recommendedName>
        <fullName evidence="4">PiggyBac transposable element-derived protein domain-containing protein</fullName>
    </recommendedName>
</protein>
<feature type="compositionally biased region" description="Low complexity" evidence="1">
    <location>
        <begin position="22"/>
        <end position="33"/>
    </location>
</feature>
<comment type="caution">
    <text evidence="2">The sequence shown here is derived from an EMBL/GenBank/DDBJ whole genome shotgun (WGS) entry which is preliminary data.</text>
</comment>
<reference evidence="2 3" key="1">
    <citation type="submission" date="2024-10" db="EMBL/GenBank/DDBJ databases">
        <title>Updated reference genomes for cyclostephanoid diatoms.</title>
        <authorList>
            <person name="Roberts W.R."/>
            <person name="Alverson A.J."/>
        </authorList>
    </citation>
    <scope>NUCLEOTIDE SEQUENCE [LARGE SCALE GENOMIC DNA]</scope>
    <source>
        <strain evidence="2 3">AJA232-27</strain>
    </source>
</reference>